<accession>A0A251R056</accession>
<organism evidence="2 3">
    <name type="scientific">Prunus persica</name>
    <name type="common">Peach</name>
    <name type="synonym">Amygdalus persica</name>
    <dbReference type="NCBI Taxonomy" id="3760"/>
    <lineage>
        <taxon>Eukaryota</taxon>
        <taxon>Viridiplantae</taxon>
        <taxon>Streptophyta</taxon>
        <taxon>Embryophyta</taxon>
        <taxon>Tracheophyta</taxon>
        <taxon>Spermatophyta</taxon>
        <taxon>Magnoliopsida</taxon>
        <taxon>eudicotyledons</taxon>
        <taxon>Gunneridae</taxon>
        <taxon>Pentapetalae</taxon>
        <taxon>rosids</taxon>
        <taxon>fabids</taxon>
        <taxon>Rosales</taxon>
        <taxon>Rosaceae</taxon>
        <taxon>Amygdaloideae</taxon>
        <taxon>Amygdaleae</taxon>
        <taxon>Prunus</taxon>
    </lineage>
</organism>
<dbReference type="Gene3D" id="2.30.130.30">
    <property type="entry name" value="Hypothetical protein"/>
    <property type="match status" value="1"/>
</dbReference>
<proteinExistence type="predicted"/>
<evidence type="ECO:0000313" key="3">
    <source>
        <dbReference type="Proteomes" id="UP000006882"/>
    </source>
</evidence>
<dbReference type="Gramene" id="ONI29459">
    <property type="protein sequence ID" value="ONI29459"/>
    <property type="gene ID" value="PRUPE_1G199500"/>
</dbReference>
<dbReference type="InterPro" id="IPR007374">
    <property type="entry name" value="ASCH_domain"/>
</dbReference>
<dbReference type="SUPFAM" id="SSF88697">
    <property type="entry name" value="PUA domain-like"/>
    <property type="match status" value="1"/>
</dbReference>
<reference evidence="2 3" key="1">
    <citation type="journal article" date="2013" name="Nat. Genet.">
        <title>The high-quality draft genome of peach (Prunus persica) identifies unique patterns of genetic diversity, domestication and genome evolution.</title>
        <authorList>
            <consortium name="International Peach Genome Initiative"/>
            <person name="Verde I."/>
            <person name="Abbott A.G."/>
            <person name="Scalabrin S."/>
            <person name="Jung S."/>
            <person name="Shu S."/>
            <person name="Marroni F."/>
            <person name="Zhebentyayeva T."/>
            <person name="Dettori M.T."/>
            <person name="Grimwood J."/>
            <person name="Cattonaro F."/>
            <person name="Zuccolo A."/>
            <person name="Rossini L."/>
            <person name="Jenkins J."/>
            <person name="Vendramin E."/>
            <person name="Meisel L.A."/>
            <person name="Decroocq V."/>
            <person name="Sosinski B."/>
            <person name="Prochnik S."/>
            <person name="Mitros T."/>
            <person name="Policriti A."/>
            <person name="Cipriani G."/>
            <person name="Dondini L."/>
            <person name="Ficklin S."/>
            <person name="Goodstein D.M."/>
            <person name="Xuan P."/>
            <person name="Del Fabbro C."/>
            <person name="Aramini V."/>
            <person name="Copetti D."/>
            <person name="Gonzalez S."/>
            <person name="Horner D.S."/>
            <person name="Falchi R."/>
            <person name="Lucas S."/>
            <person name="Mica E."/>
            <person name="Maldonado J."/>
            <person name="Lazzari B."/>
            <person name="Bielenberg D."/>
            <person name="Pirona R."/>
            <person name="Miculan M."/>
            <person name="Barakat A."/>
            <person name="Testolin R."/>
            <person name="Stella A."/>
            <person name="Tartarini S."/>
            <person name="Tonutti P."/>
            <person name="Arus P."/>
            <person name="Orellana A."/>
            <person name="Wells C."/>
            <person name="Main D."/>
            <person name="Vizzotto G."/>
            <person name="Silva H."/>
            <person name="Salamini F."/>
            <person name="Schmutz J."/>
            <person name="Morgante M."/>
            <person name="Rokhsar D.S."/>
        </authorList>
    </citation>
    <scope>NUCLEOTIDE SEQUENCE [LARGE SCALE GENOMIC DNA]</scope>
    <source>
        <strain evidence="3">cv. Nemared</strain>
    </source>
</reference>
<evidence type="ECO:0000259" key="1">
    <source>
        <dbReference type="SMART" id="SM01022"/>
    </source>
</evidence>
<keyword evidence="3" id="KW-1185">Reference proteome</keyword>
<dbReference type="AlphaFoldDB" id="A0A251R056"/>
<evidence type="ECO:0000313" key="2">
    <source>
        <dbReference type="EMBL" id="ONI29461.1"/>
    </source>
</evidence>
<dbReference type="EMBL" id="CM007651">
    <property type="protein sequence ID" value="ONI29460.1"/>
    <property type="molecule type" value="Genomic_DNA"/>
</dbReference>
<protein>
    <recommendedName>
        <fullName evidence="1">ASCH domain-containing protein</fullName>
    </recommendedName>
</protein>
<dbReference type="EMBL" id="CM007651">
    <property type="protein sequence ID" value="ONI29461.1"/>
    <property type="molecule type" value="Genomic_DNA"/>
</dbReference>
<dbReference type="CDD" id="cd06555">
    <property type="entry name" value="ASCH_PF0470_like"/>
    <property type="match status" value="1"/>
</dbReference>
<sequence length="399" mass="44223">MEASNIAVSMPRVNLKDTIEELLKFTLQSCTNGTLEIDLGLPKELCSRLLKPEPNDLSSPSHSDSSTGIFEGIPPYPLYKRLALALHESMASGTLFGTCNNLTIIHQESLLKEKENEWQKLILEKGSELVNVLKTVKIELHVQEPFFSQLKDGLKTIEGRCALGNCSRIDSGSLILFNKCLLFEVQDIRSYSSFSEMMEAEGLSKVLPGVETIEQGVQIYRKFYTEEKERSNGVLAICVSKFPLQPYISLARLLFGLSLGGLQGLLGLAHTTGSTPDALPPPTSTLLSSFVLPYKLNVEGSTLTHGARALAKHAHRSSSKYWGTLDGSDSNKNRLALDVITRLMTHCCWLNVHSVQPHDVVFEIRVAEGYGARWSEDGSKFIGFLEPYMEDGHPKGWKH</sequence>
<gene>
    <name evidence="2" type="ORF">PRUPE_1G199500</name>
</gene>
<dbReference type="SMART" id="SM01022">
    <property type="entry name" value="ASCH"/>
    <property type="match status" value="1"/>
</dbReference>
<dbReference type="Proteomes" id="UP000006882">
    <property type="component" value="Chromosome G1"/>
</dbReference>
<reference evidence="2" key="2">
    <citation type="submission" date="2016-12" db="EMBL/GenBank/DDBJ databases">
        <title>WGS assembly of Prunus persica.</title>
        <authorList>
            <person name="Verde I."/>
            <person name="Jenkins J."/>
            <person name="Dondini L."/>
            <person name="Micali S."/>
            <person name="Pagliarani G."/>
            <person name="Vendramin E."/>
            <person name="Paris R."/>
            <person name="Aramini V."/>
            <person name="Gazza L."/>
            <person name="Rossini L."/>
            <person name="Bassi D."/>
            <person name="Troggio M."/>
            <person name="Shu S."/>
            <person name="Grimwood J.H."/>
            <person name="Tartarini S."/>
            <person name="Dettori M.T."/>
            <person name="Schmutz J."/>
        </authorList>
    </citation>
    <scope>NUCLEOTIDE SEQUENCE</scope>
</reference>
<name>A0A251R056_PRUPE</name>
<dbReference type="Gramene" id="ONI29461">
    <property type="protein sequence ID" value="ONI29461"/>
    <property type="gene ID" value="PRUPE_1G199500"/>
</dbReference>
<dbReference type="Gramene" id="ONI29460">
    <property type="protein sequence ID" value="ONI29460"/>
    <property type="gene ID" value="PRUPE_1G199500"/>
</dbReference>
<dbReference type="Pfam" id="PF04266">
    <property type="entry name" value="ASCH"/>
    <property type="match status" value="1"/>
</dbReference>
<dbReference type="InterPro" id="IPR015947">
    <property type="entry name" value="PUA-like_sf"/>
</dbReference>
<dbReference type="eggNOG" id="ENOG502QW79">
    <property type="taxonomic scope" value="Eukaryota"/>
</dbReference>
<dbReference type="EMBL" id="CM007651">
    <property type="protein sequence ID" value="ONI29459.1"/>
    <property type="molecule type" value="Genomic_DNA"/>
</dbReference>
<feature type="domain" description="ASCH" evidence="1">
    <location>
        <begin position="140"/>
        <end position="243"/>
    </location>
</feature>
<dbReference type="PANTHER" id="PTHR34204">
    <property type="entry name" value="RNA-BINDING ASCH DOMAIN PROTEIN"/>
    <property type="match status" value="1"/>
</dbReference>
<dbReference type="PANTHER" id="PTHR34204:SF2">
    <property type="entry name" value="RNA-BINDING ASCH DOMAIN PROTEIN"/>
    <property type="match status" value="1"/>
</dbReference>
<dbReference type="SMR" id="A0A251R056"/>